<dbReference type="GO" id="GO:0071713">
    <property type="term" value="F:para-aminobenzoyl-glutamate hydrolase activity"/>
    <property type="evidence" value="ECO:0007669"/>
    <property type="project" value="TreeGrafter"/>
</dbReference>
<dbReference type="Proteomes" id="UP000321085">
    <property type="component" value="Unassembled WGS sequence"/>
</dbReference>
<sequence length="458" mass="49157">MADIDLVRAEWRALKPDIEGLFTTLWNCPEMPGLEYRSVEWLTGLLRRHSFSVEIGSGGVPTAFVARRGSGAGPCIGILAEYDALASLDNEAVPYRKGTGRKPGHGCGHNHIGPANTGAGIAAAAVAERLGLAGEIVVIGCPAEEIGWGKIALQQAGIFDELDVILTSHGDYQNGSLSRPCHAVASGEFVFRGDSAHAGMGVARNALKAAEEALAAFEAVRARHFPGISSKHVFRVAGVMPGVMPEEVRVWCSVRHTDLAPMMAAYEGMKEIFIDVAGQSDVGCEEKFVAACRGYLANDTVGRLLDECLRMVGPPQWTEAEIAWMMELSSAASPGKPFDLHREIGYFDNGIDYYGQDDGDASWIVPLGRVNWAYPTNVPIHHWAWTALSGHPAGSPGPLMASEALAIAAVRLISNPDLVSKANAELKQRVGDEIIKVVPPGINDVMAEDPIAFWEARW</sequence>
<organism evidence="1 2">
    <name type="scientific">Microvirga aerophila</name>
    <dbReference type="NCBI Taxonomy" id="670291"/>
    <lineage>
        <taxon>Bacteria</taxon>
        <taxon>Pseudomonadati</taxon>
        <taxon>Pseudomonadota</taxon>
        <taxon>Alphaproteobacteria</taxon>
        <taxon>Hyphomicrobiales</taxon>
        <taxon>Methylobacteriaceae</taxon>
        <taxon>Microvirga</taxon>
    </lineage>
</organism>
<dbReference type="RefSeq" id="WP_147022344.1">
    <property type="nucleotide sequence ID" value="NZ_BJYU01000101.1"/>
</dbReference>
<proteinExistence type="predicted"/>
<dbReference type="InterPro" id="IPR036264">
    <property type="entry name" value="Bact_exopeptidase_dim_dom"/>
</dbReference>
<keyword evidence="2" id="KW-1185">Reference proteome</keyword>
<name>A0A512BZG2_9HYPH</name>
<evidence type="ECO:0000313" key="2">
    <source>
        <dbReference type="Proteomes" id="UP000321085"/>
    </source>
</evidence>
<dbReference type="SUPFAM" id="SSF55031">
    <property type="entry name" value="Bacterial exopeptidase dimerisation domain"/>
    <property type="match status" value="1"/>
</dbReference>
<accession>A0A512BZG2</accession>
<dbReference type="Gene3D" id="3.40.630.10">
    <property type="entry name" value="Zn peptidases"/>
    <property type="match status" value="2"/>
</dbReference>
<dbReference type="GO" id="GO:0016805">
    <property type="term" value="F:dipeptidase activity"/>
    <property type="evidence" value="ECO:0007669"/>
    <property type="project" value="TreeGrafter"/>
</dbReference>
<dbReference type="GO" id="GO:0046657">
    <property type="term" value="P:folic acid catabolic process"/>
    <property type="evidence" value="ECO:0007669"/>
    <property type="project" value="TreeGrafter"/>
</dbReference>
<reference evidence="1 2" key="1">
    <citation type="submission" date="2019-07" db="EMBL/GenBank/DDBJ databases">
        <title>Whole genome shotgun sequence of Microvirga aerophila NBRC 106136.</title>
        <authorList>
            <person name="Hosoyama A."/>
            <person name="Uohara A."/>
            <person name="Ohji S."/>
            <person name="Ichikawa N."/>
        </authorList>
    </citation>
    <scope>NUCLEOTIDE SEQUENCE [LARGE SCALE GENOMIC DNA]</scope>
    <source>
        <strain evidence="1 2">NBRC 106136</strain>
    </source>
</reference>
<dbReference type="PANTHER" id="PTHR30575:SF0">
    <property type="entry name" value="XAA-ARG DIPEPTIDASE"/>
    <property type="match status" value="1"/>
</dbReference>
<dbReference type="SUPFAM" id="SSF53187">
    <property type="entry name" value="Zn-dependent exopeptidases"/>
    <property type="match status" value="1"/>
</dbReference>
<dbReference type="GO" id="GO:0005737">
    <property type="term" value="C:cytoplasm"/>
    <property type="evidence" value="ECO:0007669"/>
    <property type="project" value="TreeGrafter"/>
</dbReference>
<dbReference type="EMBL" id="BJYU01000101">
    <property type="protein sequence ID" value="GEO17349.1"/>
    <property type="molecule type" value="Genomic_DNA"/>
</dbReference>
<evidence type="ECO:0000313" key="1">
    <source>
        <dbReference type="EMBL" id="GEO17349.1"/>
    </source>
</evidence>
<dbReference type="PANTHER" id="PTHR30575">
    <property type="entry name" value="PEPTIDASE M20"/>
    <property type="match status" value="1"/>
</dbReference>
<dbReference type="Gene3D" id="3.30.70.360">
    <property type="match status" value="1"/>
</dbReference>
<protein>
    <submittedName>
        <fullName evidence="1">Aminobenzoyl-glutamate utilization protein B</fullName>
    </submittedName>
</protein>
<comment type="caution">
    <text evidence="1">The sequence shown here is derived from an EMBL/GenBank/DDBJ whole genome shotgun (WGS) entry which is preliminary data.</text>
</comment>
<dbReference type="AlphaFoldDB" id="A0A512BZG2"/>
<gene>
    <name evidence="1" type="ORF">MAE02_50450</name>
</gene>
<dbReference type="InterPro" id="IPR052030">
    <property type="entry name" value="Peptidase_M20/M20A_hydrolases"/>
</dbReference>